<keyword evidence="2" id="KW-1185">Reference proteome</keyword>
<comment type="caution">
    <text evidence="1">The sequence shown here is derived from an EMBL/GenBank/DDBJ whole genome shotgun (WGS) entry which is preliminary data.</text>
</comment>
<reference evidence="1 2" key="1">
    <citation type="submission" date="2016-10" db="EMBL/GenBank/DDBJ databases">
        <authorList>
            <person name="Varghese N."/>
            <person name="Submissions S."/>
        </authorList>
    </citation>
    <scope>NUCLEOTIDE SEQUENCE [LARGE SCALE GENOMIC DNA]</scope>
    <source>
        <strain evidence="1 2">DSM 1741</strain>
    </source>
</reference>
<dbReference type="EMBL" id="FOTO01000008">
    <property type="protein sequence ID" value="SFL89240.1"/>
    <property type="molecule type" value="Genomic_DNA"/>
</dbReference>
<protein>
    <submittedName>
        <fullName evidence="1">Uncharacterized protein</fullName>
    </submittedName>
</protein>
<gene>
    <name evidence="1" type="ORF">SAMN05421830_108145</name>
</gene>
<dbReference type="AlphaFoldDB" id="A0A8G2F523"/>
<organism evidence="1 2">
    <name type="scientific">Desulfomicrobium norvegicum (strain DSM 1741 / NCIMB 8310)</name>
    <name type="common">Desulfovibrio baculatus (strain Norway 4)</name>
    <name type="synonym">Desulfovibrio desulfuricans (strain Norway 4)</name>
    <dbReference type="NCBI Taxonomy" id="52561"/>
    <lineage>
        <taxon>Bacteria</taxon>
        <taxon>Pseudomonadati</taxon>
        <taxon>Thermodesulfobacteriota</taxon>
        <taxon>Desulfovibrionia</taxon>
        <taxon>Desulfovibrionales</taxon>
        <taxon>Desulfomicrobiaceae</taxon>
        <taxon>Desulfomicrobium</taxon>
    </lineage>
</organism>
<proteinExistence type="predicted"/>
<dbReference type="Proteomes" id="UP000199581">
    <property type="component" value="Unassembled WGS sequence"/>
</dbReference>
<name>A0A8G2F523_DESNO</name>
<dbReference type="RefSeq" id="WP_092192937.1">
    <property type="nucleotide sequence ID" value="NZ_FOTO01000008.1"/>
</dbReference>
<sequence>MGVFNPDFVSRLTAAFAESDEQRRQERVERDLWLSQYKKDHGVTVGRLDTMSILGEIERCYVEGLFISAIILSTCFIEHVVMNSLIANMHADEDNRIQLGSAIKIAKENDFFPHNLLDRAKNLSTFRNSLVHRKPLSAPNSFCARFLDEGIHPDRILENVAREAIDLKFAFIQAVTEQ</sequence>
<accession>A0A8G2F523</accession>
<evidence type="ECO:0000313" key="2">
    <source>
        <dbReference type="Proteomes" id="UP000199581"/>
    </source>
</evidence>
<evidence type="ECO:0000313" key="1">
    <source>
        <dbReference type="EMBL" id="SFL89240.1"/>
    </source>
</evidence>